<protein>
    <submittedName>
        <fullName evidence="2">AAA ATPase domain-containing protein</fullName>
    </submittedName>
</protein>
<gene>
    <name evidence="2" type="ORF">SAMN05421507_112176</name>
</gene>
<dbReference type="CDD" id="cd00009">
    <property type="entry name" value="AAA"/>
    <property type="match status" value="1"/>
</dbReference>
<dbReference type="OrthoDB" id="4335782at2"/>
<keyword evidence="3" id="KW-1185">Reference proteome</keyword>
<reference evidence="3" key="1">
    <citation type="submission" date="2016-10" db="EMBL/GenBank/DDBJ databases">
        <authorList>
            <person name="Varghese N."/>
            <person name="Submissions S."/>
        </authorList>
    </citation>
    <scope>NUCLEOTIDE SEQUENCE [LARGE SCALE GENOMIC DNA]</scope>
    <source>
        <strain evidence="3">CGMCC 4.6609</strain>
    </source>
</reference>
<feature type="domain" description="ORC1/DEAH AAA+ ATPase" evidence="1">
    <location>
        <begin position="25"/>
        <end position="132"/>
    </location>
</feature>
<dbReference type="Gene3D" id="3.40.50.300">
    <property type="entry name" value="P-loop containing nucleotide triphosphate hydrolases"/>
    <property type="match status" value="1"/>
</dbReference>
<sequence>MTTRIGEQELATELAASLRRGGGAVFEVTGPPGSGRTEVVRQVADHVAELGTRLISVRASAVESDEDGAVLTRILDDLGVGPDRSMAESCRVLLEAAPVVLVLDDAQWMDEGSVRWLRALLRRIHRAPVVVVLATAGLGTVAEDALAELAEDGSVTAPPWYVVVLLLPAVDEDRIARTLHLLSEQDIRLLRAMAVCGGRFEWSVARELADLNRVLADRAMTRLRGLGLVSPDEPALAGGVAGAVLAAMTVDQRNDLRSTAVVLGHRAALGFERMSAMLVDAPPAGTAWARLVLQREARVLAAAGRTAEAARLLVRALSEPADEATRADVLIQLAQCEVDHAPDAADRRLVEVLHMTGPATSGPRLRAADLVACRERFGVSRRAVETALAHPDLVEGEREALKGLYWYVVGVAGEPGELGVPAVPPLPDSPADPVCQGVAAWRLARGGRGGAAAVALATRALAVRGSLTPRLAAADALSWAAEYETALAGVDAVLVDGRRYGARVAVAEAMLLRCSVRLRQRRVVEAAEDLAGMEACLPPGARPPLLSARHLVLEVVLLLAAGLVHEARQALTREAPAEVVHGLAHAWRLFAHGLVALVAEPATATAIFLESGRCLRDMGVVNPVVLPWRLLAAMGWRAAGEVAHADALIDETCDLVGRWGVPAALRHTRDLVDVVHGMPSGDAAGEFVAQLFPGLLAGHPAAGWS</sequence>
<dbReference type="RefSeq" id="WP_090101097.1">
    <property type="nucleotide sequence ID" value="NZ_FNIX01000012.1"/>
</dbReference>
<organism evidence="2 3">
    <name type="scientific">Lentzea jiangxiensis</name>
    <dbReference type="NCBI Taxonomy" id="641025"/>
    <lineage>
        <taxon>Bacteria</taxon>
        <taxon>Bacillati</taxon>
        <taxon>Actinomycetota</taxon>
        <taxon>Actinomycetes</taxon>
        <taxon>Pseudonocardiales</taxon>
        <taxon>Pseudonocardiaceae</taxon>
        <taxon>Lentzea</taxon>
    </lineage>
</organism>
<dbReference type="InterPro" id="IPR027417">
    <property type="entry name" value="P-loop_NTPase"/>
</dbReference>
<evidence type="ECO:0000259" key="1">
    <source>
        <dbReference type="Pfam" id="PF13401"/>
    </source>
</evidence>
<dbReference type="Proteomes" id="UP000199691">
    <property type="component" value="Unassembled WGS sequence"/>
</dbReference>
<dbReference type="Pfam" id="PF13401">
    <property type="entry name" value="AAA_22"/>
    <property type="match status" value="1"/>
</dbReference>
<dbReference type="AlphaFoldDB" id="A0A1H0UQB9"/>
<name>A0A1H0UQB9_9PSEU</name>
<evidence type="ECO:0000313" key="3">
    <source>
        <dbReference type="Proteomes" id="UP000199691"/>
    </source>
</evidence>
<dbReference type="InterPro" id="IPR049945">
    <property type="entry name" value="AAA_22"/>
</dbReference>
<dbReference type="STRING" id="641025.SAMN05421507_112176"/>
<dbReference type="SUPFAM" id="SSF52540">
    <property type="entry name" value="P-loop containing nucleoside triphosphate hydrolases"/>
    <property type="match status" value="1"/>
</dbReference>
<accession>A0A1H0UQB9</accession>
<proteinExistence type="predicted"/>
<dbReference type="EMBL" id="FNIX01000012">
    <property type="protein sequence ID" value="SDP68305.1"/>
    <property type="molecule type" value="Genomic_DNA"/>
</dbReference>
<evidence type="ECO:0000313" key="2">
    <source>
        <dbReference type="EMBL" id="SDP68305.1"/>
    </source>
</evidence>